<evidence type="ECO:0000256" key="1">
    <source>
        <dbReference type="SAM" id="MobiDB-lite"/>
    </source>
</evidence>
<feature type="compositionally biased region" description="Acidic residues" evidence="1">
    <location>
        <begin position="74"/>
        <end position="86"/>
    </location>
</feature>
<gene>
    <name evidence="3" type="primary">LOC121400529</name>
</gene>
<keyword evidence="2" id="KW-1185">Reference proteome</keyword>
<feature type="region of interest" description="Disordered" evidence="1">
    <location>
        <begin position="74"/>
        <end position="160"/>
    </location>
</feature>
<reference evidence="3" key="2">
    <citation type="submission" date="2025-08" db="UniProtKB">
        <authorList>
            <consortium name="RefSeq"/>
        </authorList>
    </citation>
    <scope>IDENTIFICATION</scope>
    <source>
        <strain evidence="3">J_2021</strain>
        <tissue evidence="3">Erythrocytes</tissue>
    </source>
</reference>
<sequence length="179" mass="19977">MAGPGMMSNQQLQYFIRYLHREGYNNILPGVRYPGTPPQHYGLAEAQAVQGVWRAPNFEGAPEDLEEELRMEVEAECIQDDTDDDAAAAPPPPDQAAPPPPDQAELPADQAAPPADQAPPPHRQRHYPNGQHHRTGHHHLTGQRHHRTRQNHHLNRGSVSALGMPIMTTLSSWLPWSTR</sequence>
<protein>
    <submittedName>
        <fullName evidence="3">Uncharacterized protein LOC121400529</fullName>
    </submittedName>
</protein>
<feature type="compositionally biased region" description="Basic residues" evidence="1">
    <location>
        <begin position="122"/>
        <end position="155"/>
    </location>
</feature>
<dbReference type="GeneID" id="121400529"/>
<proteinExistence type="predicted"/>
<dbReference type="KEGG" id="xla:121400529"/>
<dbReference type="AlphaFoldDB" id="A0A8J1MDU0"/>
<feature type="compositionally biased region" description="Pro residues" evidence="1">
    <location>
        <begin position="89"/>
        <end position="102"/>
    </location>
</feature>
<evidence type="ECO:0000313" key="3">
    <source>
        <dbReference type="RefSeq" id="XP_041439728.1"/>
    </source>
</evidence>
<evidence type="ECO:0000313" key="2">
    <source>
        <dbReference type="Proteomes" id="UP000186698"/>
    </source>
</evidence>
<organism evidence="2 3">
    <name type="scientific">Xenopus laevis</name>
    <name type="common">African clawed frog</name>
    <dbReference type="NCBI Taxonomy" id="8355"/>
    <lineage>
        <taxon>Eukaryota</taxon>
        <taxon>Metazoa</taxon>
        <taxon>Chordata</taxon>
        <taxon>Craniata</taxon>
        <taxon>Vertebrata</taxon>
        <taxon>Euteleostomi</taxon>
        <taxon>Amphibia</taxon>
        <taxon>Batrachia</taxon>
        <taxon>Anura</taxon>
        <taxon>Pipoidea</taxon>
        <taxon>Pipidae</taxon>
        <taxon>Xenopodinae</taxon>
        <taxon>Xenopus</taxon>
        <taxon>Xenopus</taxon>
    </lineage>
</organism>
<feature type="compositionally biased region" description="Low complexity" evidence="1">
    <location>
        <begin position="103"/>
        <end position="115"/>
    </location>
</feature>
<reference evidence="2" key="1">
    <citation type="submission" date="2024-06" db="UniProtKB">
        <authorList>
            <consortium name="RefSeq"/>
        </authorList>
    </citation>
    <scope>NUCLEOTIDE SEQUENCE [LARGE SCALE GENOMIC DNA]</scope>
    <source>
        <strain evidence="2">J_2021</strain>
    </source>
</reference>
<name>A0A8J1MDU0_XENLA</name>
<accession>A0A8J1MDU0</accession>
<dbReference type="RefSeq" id="XP_041439728.1">
    <property type="nucleotide sequence ID" value="XM_041583794.1"/>
</dbReference>
<dbReference type="Proteomes" id="UP000186698">
    <property type="component" value="Chromosome 2S"/>
</dbReference>